<gene>
    <name evidence="1" type="ORF">AMJ44_02460</name>
</gene>
<evidence type="ECO:0000313" key="1">
    <source>
        <dbReference type="EMBL" id="KPJ69789.1"/>
    </source>
</evidence>
<evidence type="ECO:0000313" key="2">
    <source>
        <dbReference type="Proteomes" id="UP000051861"/>
    </source>
</evidence>
<organism evidence="1 2">
    <name type="scientific">candidate division WOR-1 bacterium DG_54_3</name>
    <dbReference type="NCBI Taxonomy" id="1703775"/>
    <lineage>
        <taxon>Bacteria</taxon>
        <taxon>Bacillati</taxon>
        <taxon>Saganbacteria</taxon>
    </lineage>
</organism>
<reference evidence="1 2" key="1">
    <citation type="journal article" date="2015" name="Microbiome">
        <title>Genomic resolution of linkages in carbon, nitrogen, and sulfur cycling among widespread estuary sediment bacteria.</title>
        <authorList>
            <person name="Baker B.J."/>
            <person name="Lazar C.S."/>
            <person name="Teske A.P."/>
            <person name="Dick G.J."/>
        </authorList>
    </citation>
    <scope>NUCLEOTIDE SEQUENCE [LARGE SCALE GENOMIC DNA]</scope>
    <source>
        <strain evidence="1">DG_54_3</strain>
    </source>
</reference>
<comment type="caution">
    <text evidence="1">The sequence shown here is derived from an EMBL/GenBank/DDBJ whole genome shotgun (WGS) entry which is preliminary data.</text>
</comment>
<sequence>MLQEMQGMQGIQGMSSMPALLEYQRSMVLGEAGRQKVKEEFLAIFYKELLKQAFKAPSLGFANEDNSLTGSFGSDLFVERLALELAKSGAFSAENLFPIGSGK</sequence>
<proteinExistence type="predicted"/>
<protein>
    <submittedName>
        <fullName evidence="1">Uncharacterized protein</fullName>
    </submittedName>
</protein>
<name>A0A0S7Y4V4_UNCSA</name>
<dbReference type="EMBL" id="LIZX01000014">
    <property type="protein sequence ID" value="KPJ69789.1"/>
    <property type="molecule type" value="Genomic_DNA"/>
</dbReference>
<dbReference type="AlphaFoldDB" id="A0A0S7Y4V4"/>
<accession>A0A0S7Y4V4</accession>
<dbReference type="Proteomes" id="UP000051861">
    <property type="component" value="Unassembled WGS sequence"/>
</dbReference>